<feature type="transmembrane region" description="Helical" evidence="1">
    <location>
        <begin position="120"/>
        <end position="141"/>
    </location>
</feature>
<proteinExistence type="predicted"/>
<keyword evidence="1" id="KW-1133">Transmembrane helix</keyword>
<feature type="transmembrane region" description="Helical" evidence="1">
    <location>
        <begin position="196"/>
        <end position="216"/>
    </location>
</feature>
<accession>A0A8J2KTD0</accession>
<dbReference type="PANTHER" id="PTHR33802:SF1">
    <property type="entry name" value="XK-RELATED PROTEIN"/>
    <property type="match status" value="1"/>
</dbReference>
<reference evidence="2" key="1">
    <citation type="submission" date="2021-06" db="EMBL/GenBank/DDBJ databases">
        <authorList>
            <person name="Hodson N. C."/>
            <person name="Mongue J. A."/>
            <person name="Jaron S. K."/>
        </authorList>
    </citation>
    <scope>NUCLEOTIDE SEQUENCE</scope>
</reference>
<protein>
    <submittedName>
        <fullName evidence="2">Uncharacterized protein</fullName>
    </submittedName>
</protein>
<dbReference type="AlphaFoldDB" id="A0A8J2KTD0"/>
<feature type="transmembrane region" description="Helical" evidence="1">
    <location>
        <begin position="161"/>
        <end position="190"/>
    </location>
</feature>
<comment type="caution">
    <text evidence="2">The sequence shown here is derived from an EMBL/GenBank/DDBJ whole genome shotgun (WGS) entry which is preliminary data.</text>
</comment>
<dbReference type="Proteomes" id="UP000708208">
    <property type="component" value="Unassembled WGS sequence"/>
</dbReference>
<feature type="transmembrane region" description="Helical" evidence="1">
    <location>
        <begin position="261"/>
        <end position="283"/>
    </location>
</feature>
<keyword evidence="3" id="KW-1185">Reference proteome</keyword>
<organism evidence="2 3">
    <name type="scientific">Allacma fusca</name>
    <dbReference type="NCBI Taxonomy" id="39272"/>
    <lineage>
        <taxon>Eukaryota</taxon>
        <taxon>Metazoa</taxon>
        <taxon>Ecdysozoa</taxon>
        <taxon>Arthropoda</taxon>
        <taxon>Hexapoda</taxon>
        <taxon>Collembola</taxon>
        <taxon>Symphypleona</taxon>
        <taxon>Sminthuridae</taxon>
        <taxon>Allacma</taxon>
    </lineage>
</organism>
<gene>
    <name evidence="2" type="ORF">AFUS01_LOCUS29943</name>
</gene>
<dbReference type="EMBL" id="CAJVCH010451607">
    <property type="protein sequence ID" value="CAG7819501.1"/>
    <property type="molecule type" value="Genomic_DNA"/>
</dbReference>
<feature type="transmembrane region" description="Helical" evidence="1">
    <location>
        <begin position="228"/>
        <end position="246"/>
    </location>
</feature>
<keyword evidence="1" id="KW-0472">Membrane</keyword>
<feature type="transmembrane region" description="Helical" evidence="1">
    <location>
        <begin position="90"/>
        <end position="114"/>
    </location>
</feature>
<dbReference type="OrthoDB" id="5586934at2759"/>
<name>A0A8J2KTD0_9HEXA</name>
<evidence type="ECO:0000256" key="1">
    <source>
        <dbReference type="SAM" id="Phobius"/>
    </source>
</evidence>
<evidence type="ECO:0000313" key="3">
    <source>
        <dbReference type="Proteomes" id="UP000708208"/>
    </source>
</evidence>
<feature type="transmembrane region" description="Helical" evidence="1">
    <location>
        <begin position="56"/>
        <end position="78"/>
    </location>
</feature>
<sequence>MITSSVFGIPYQDVVGDLEENAELLEELSKCNESQSDGSNDSCACSVQFIGNQWGFLMHGFMYFFMAGTIAYLVANIFRAGRDGKVYNNPTIVCSMVSILINLTFIFYFTWAFLWDKSEWIGSAVLLFLAACTSVISLVKFSFNLSTYTEKLHHESAIDLWIYRILVQNTLALVTVWTFCLFLMNFAIALVHNGNIYGPSASVGMIIVLTFVIAVWTPLDVMVWDRIFRYMITPFAVLIWVLSSIYDRLKDDECHDVTVRVYTVVLLTIVLTIFVGRILLTVYRHLWKPLAKNQ</sequence>
<evidence type="ECO:0000313" key="2">
    <source>
        <dbReference type="EMBL" id="CAG7819501.1"/>
    </source>
</evidence>
<dbReference type="PANTHER" id="PTHR33802">
    <property type="entry name" value="SI:CH211-161H7.5-RELATED"/>
    <property type="match status" value="1"/>
</dbReference>
<keyword evidence="1" id="KW-0812">Transmembrane</keyword>